<dbReference type="EMBL" id="WBJX01000006">
    <property type="protein sequence ID" value="KAB1636429.1"/>
    <property type="molecule type" value="Genomic_DNA"/>
</dbReference>
<evidence type="ECO:0000313" key="5">
    <source>
        <dbReference type="Proteomes" id="UP000490386"/>
    </source>
</evidence>
<dbReference type="Gene3D" id="3.40.50.300">
    <property type="entry name" value="P-loop containing nucleotide triphosphate hydrolases"/>
    <property type="match status" value="1"/>
</dbReference>
<keyword evidence="5" id="KW-1185">Reference proteome</keyword>
<dbReference type="PANTHER" id="PTHR10799">
    <property type="entry name" value="SNF2/RAD54 HELICASE FAMILY"/>
    <property type="match status" value="1"/>
</dbReference>
<evidence type="ECO:0000259" key="2">
    <source>
        <dbReference type="PROSITE" id="PS51192"/>
    </source>
</evidence>
<dbReference type="RefSeq" id="WP_151424732.1">
    <property type="nucleotide sequence ID" value="NZ_WBJX01000006.1"/>
</dbReference>
<dbReference type="InterPro" id="IPR049730">
    <property type="entry name" value="SNF2/RAD54-like_C"/>
</dbReference>
<feature type="domain" description="Helicase C-terminal" evidence="3">
    <location>
        <begin position="860"/>
        <end position="1015"/>
    </location>
</feature>
<dbReference type="AlphaFoldDB" id="A0A7J5AY68"/>
<dbReference type="Pfam" id="PF00176">
    <property type="entry name" value="SNF2-rel_dom"/>
    <property type="match status" value="1"/>
</dbReference>
<dbReference type="InterPro" id="IPR014001">
    <property type="entry name" value="Helicase_ATP-bd"/>
</dbReference>
<dbReference type="Pfam" id="PF00271">
    <property type="entry name" value="Helicase_C"/>
    <property type="match status" value="1"/>
</dbReference>
<dbReference type="InterPro" id="IPR000330">
    <property type="entry name" value="SNF2_N"/>
</dbReference>
<protein>
    <submittedName>
        <fullName evidence="4">DNA/RNA helicase</fullName>
    </submittedName>
</protein>
<comment type="caution">
    <text evidence="4">The sequence shown here is derived from an EMBL/GenBank/DDBJ whole genome shotgun (WGS) entry which is preliminary data.</text>
</comment>
<keyword evidence="4" id="KW-0347">Helicase</keyword>
<name>A0A7J5AY68_9MICO</name>
<dbReference type="GO" id="GO:0004386">
    <property type="term" value="F:helicase activity"/>
    <property type="evidence" value="ECO:0007669"/>
    <property type="project" value="UniProtKB-KW"/>
</dbReference>
<keyword evidence="4" id="KW-0547">Nucleotide-binding</keyword>
<dbReference type="SMART" id="SM00490">
    <property type="entry name" value="HELICc"/>
    <property type="match status" value="1"/>
</dbReference>
<dbReference type="OrthoDB" id="9760715at2"/>
<dbReference type="SMART" id="SM00487">
    <property type="entry name" value="DEXDc"/>
    <property type="match status" value="1"/>
</dbReference>
<dbReference type="Proteomes" id="UP000490386">
    <property type="component" value="Unassembled WGS sequence"/>
</dbReference>
<dbReference type="Gene3D" id="3.40.50.10810">
    <property type="entry name" value="Tandem AAA-ATPase domain"/>
    <property type="match status" value="1"/>
</dbReference>
<evidence type="ECO:0000256" key="1">
    <source>
        <dbReference type="ARBA" id="ARBA00022801"/>
    </source>
</evidence>
<reference evidence="4 5" key="1">
    <citation type="submission" date="2019-09" db="EMBL/GenBank/DDBJ databases">
        <title>Phylogeny of genus Pseudoclavibacter and closely related genus.</title>
        <authorList>
            <person name="Li Y."/>
        </authorList>
    </citation>
    <scope>NUCLEOTIDE SEQUENCE [LARGE SCALE GENOMIC DNA]</scope>
    <source>
        <strain evidence="4 5">THG-MD12</strain>
    </source>
</reference>
<feature type="domain" description="Helicase ATP-binding" evidence="2">
    <location>
        <begin position="545"/>
        <end position="715"/>
    </location>
</feature>
<organism evidence="4 5">
    <name type="scientific">Pseudoclavibacter terrae</name>
    <dbReference type="NCBI Taxonomy" id="1530195"/>
    <lineage>
        <taxon>Bacteria</taxon>
        <taxon>Bacillati</taxon>
        <taxon>Actinomycetota</taxon>
        <taxon>Actinomycetes</taxon>
        <taxon>Micrococcales</taxon>
        <taxon>Microbacteriaceae</taxon>
        <taxon>Pseudoclavibacter</taxon>
    </lineage>
</organism>
<keyword evidence="4" id="KW-0067">ATP-binding</keyword>
<dbReference type="InterPro" id="IPR027417">
    <property type="entry name" value="P-loop_NTPase"/>
</dbReference>
<evidence type="ECO:0000259" key="3">
    <source>
        <dbReference type="PROSITE" id="PS51194"/>
    </source>
</evidence>
<accession>A0A7J5AY68</accession>
<proteinExistence type="predicted"/>
<dbReference type="PROSITE" id="PS51192">
    <property type="entry name" value="HELICASE_ATP_BIND_1"/>
    <property type="match status" value="1"/>
</dbReference>
<dbReference type="PROSITE" id="PS51194">
    <property type="entry name" value="HELICASE_CTER"/>
    <property type="match status" value="1"/>
</dbReference>
<sequence>MTLPSETPAPASWRNALTRLLEKPDAAEASSQAAPQDRVVPLALQFEVRELIPRTMYRWNGPTSRRAFTGEQGTGVALEELRLGVRPVMQGVRGKWVKGDLTWAKLQHLRGRRDLDPRHQAWFAQFFALHRAARPAEPGQDSEWMFLDEATSPVMWTMLEEATSQDIAFVGTAKSATIALEHTSSLTLDARRTDTGLTLAPLLMVGEAQVEFETARPIGDHGIYTFDADNPDRIRLAPSDTRLTPAQLALLAPGNAQRARFTVPSHDAAEFEHAHLAELAAHLRLGSADASVRIPDPAPAELVLTATFGPRHSLELRWKWANPRSRATPPALSTVIDEGLLPRDWMPEDADAPGSLPVRVTLTQIDAARFAAETLPLLERLPGVRVETVGTPPEYRELRGAPNLTVTTVPTERHDWFDLGVTVTVDGKVIPFTKLFKALALGRPRLLLIDGSYLSLKHPAFEPLRELISEAQGLNEWEPNRLQISRRHASLWSDFEDLADEAKPAVEWRELLRELQDDAPSPIAPPRGLQAELRPYQQEGLDWLAFLWRNRLGGILADDMGLGKTLQTLALAQHAREEAPEGREPAPLLVVAPTSVVANWASEAARFTPELVTRVVDATQASSGRRIADVARGASIVVTSYALFRLDFEAYRAVAEETGWSGLVLDEAQFVKNANSLVSECARELEVPFKLAITGTPLENSLTELHALLAITAPGLFPSARRFGEEYVRTIEGRRQGVSEGVGAGLSEPASAEVRAKRLARLRARIRPFLLRRTKERVAPELPEKQEQTLFIELSDEHRELYDLYLQRERQKLFGLLEDLDKNRFTVFRSLTLLRLLALDPALIHAGLDGMAPGDVPSSKLDALLEHLADVAAEGHRALVFSQFTSYLKLVAARLETQGIPYVYLDGTTTKRADVIASFKEGTAPVFLISLKAGGFGLNLTEADYVFLLDPWWNPASEEQAIDRTHRIGQERRVMVYRMIAEGTIEEKVMALKERKAKLFDAVIDDDELFSTELSADDIRELLV</sequence>
<dbReference type="InterPro" id="IPR001650">
    <property type="entry name" value="Helicase_C-like"/>
</dbReference>
<dbReference type="CDD" id="cd18793">
    <property type="entry name" value="SF2_C_SNF"/>
    <property type="match status" value="1"/>
</dbReference>
<evidence type="ECO:0000313" key="4">
    <source>
        <dbReference type="EMBL" id="KAB1636429.1"/>
    </source>
</evidence>
<dbReference type="GO" id="GO:0005524">
    <property type="term" value="F:ATP binding"/>
    <property type="evidence" value="ECO:0007669"/>
    <property type="project" value="InterPro"/>
</dbReference>
<dbReference type="GO" id="GO:0016787">
    <property type="term" value="F:hydrolase activity"/>
    <property type="evidence" value="ECO:0007669"/>
    <property type="project" value="UniProtKB-KW"/>
</dbReference>
<keyword evidence="1" id="KW-0378">Hydrolase</keyword>
<dbReference type="InterPro" id="IPR038718">
    <property type="entry name" value="SNF2-like_sf"/>
</dbReference>
<dbReference type="SUPFAM" id="SSF52540">
    <property type="entry name" value="P-loop containing nucleoside triphosphate hydrolases"/>
    <property type="match status" value="2"/>
</dbReference>
<gene>
    <name evidence="4" type="ORF">F8O03_15890</name>
</gene>